<dbReference type="KEGG" id="aaut:ACETAC_06175"/>
<dbReference type="Gene3D" id="1.10.287.1040">
    <property type="entry name" value="Exonuclease VII, small subunit"/>
    <property type="match status" value="1"/>
</dbReference>
<keyword evidence="4 6" id="KW-0378">Hydrolase</keyword>
<dbReference type="NCBIfam" id="TIGR01280">
    <property type="entry name" value="xseB"/>
    <property type="match status" value="1"/>
</dbReference>
<dbReference type="GO" id="GO:0008855">
    <property type="term" value="F:exodeoxyribonuclease VII activity"/>
    <property type="evidence" value="ECO:0007669"/>
    <property type="project" value="UniProtKB-UniRule"/>
</dbReference>
<dbReference type="InterPro" id="IPR037004">
    <property type="entry name" value="Exonuc_VII_ssu_sf"/>
</dbReference>
<dbReference type="PANTHER" id="PTHR34137">
    <property type="entry name" value="EXODEOXYRIBONUCLEASE 7 SMALL SUBUNIT"/>
    <property type="match status" value="1"/>
</dbReference>
<dbReference type="PIRSF" id="PIRSF006488">
    <property type="entry name" value="Exonuc_VII_S"/>
    <property type="match status" value="1"/>
</dbReference>
<name>A0A975AXT4_9THEO</name>
<evidence type="ECO:0000256" key="4">
    <source>
        <dbReference type="ARBA" id="ARBA00022801"/>
    </source>
</evidence>
<dbReference type="HAMAP" id="MF_00337">
    <property type="entry name" value="Exonuc_7_S"/>
    <property type="match status" value="1"/>
</dbReference>
<dbReference type="EMBL" id="CP060096">
    <property type="protein sequence ID" value="QSZ28378.1"/>
    <property type="molecule type" value="Genomic_DNA"/>
</dbReference>
<dbReference type="InterPro" id="IPR003761">
    <property type="entry name" value="Exonuc_VII_S"/>
</dbReference>
<dbReference type="Proteomes" id="UP000671913">
    <property type="component" value="Chromosome"/>
</dbReference>
<dbReference type="GO" id="GO:0005829">
    <property type="term" value="C:cytosol"/>
    <property type="evidence" value="ECO:0007669"/>
    <property type="project" value="TreeGrafter"/>
</dbReference>
<keyword evidence="2 6" id="KW-0963">Cytoplasm</keyword>
<evidence type="ECO:0000313" key="7">
    <source>
        <dbReference type="EMBL" id="QSZ28378.1"/>
    </source>
</evidence>
<evidence type="ECO:0000256" key="6">
    <source>
        <dbReference type="HAMAP-Rule" id="MF_00337"/>
    </source>
</evidence>
<keyword evidence="3 6" id="KW-0540">Nuclease</keyword>
<dbReference type="Pfam" id="PF02609">
    <property type="entry name" value="Exonuc_VII_S"/>
    <property type="match status" value="1"/>
</dbReference>
<dbReference type="AlphaFoldDB" id="A0A975AXT4"/>
<keyword evidence="5 6" id="KW-0269">Exonuclease</keyword>
<dbReference type="GO" id="GO:0009318">
    <property type="term" value="C:exodeoxyribonuclease VII complex"/>
    <property type="evidence" value="ECO:0007669"/>
    <property type="project" value="UniProtKB-UniRule"/>
</dbReference>
<proteinExistence type="inferred from homology"/>
<dbReference type="EC" id="3.1.11.6" evidence="6"/>
<comment type="similarity">
    <text evidence="1 6">Belongs to the XseB family.</text>
</comment>
<dbReference type="GO" id="GO:0006308">
    <property type="term" value="P:DNA catabolic process"/>
    <property type="evidence" value="ECO:0007669"/>
    <property type="project" value="UniProtKB-UniRule"/>
</dbReference>
<dbReference type="RefSeq" id="WP_284681081.1">
    <property type="nucleotide sequence ID" value="NZ_CP060096.1"/>
</dbReference>
<evidence type="ECO:0000256" key="5">
    <source>
        <dbReference type="ARBA" id="ARBA00022839"/>
    </source>
</evidence>
<comment type="function">
    <text evidence="6">Bidirectionally degrades single-stranded DNA into large acid-insoluble oligonucleotides, which are then degraded further into small acid-soluble oligonucleotides.</text>
</comment>
<comment type="catalytic activity">
    <reaction evidence="6">
        <text>Exonucleolytic cleavage in either 5'- to 3'- or 3'- to 5'-direction to yield nucleoside 5'-phosphates.</text>
        <dbReference type="EC" id="3.1.11.6"/>
    </reaction>
</comment>
<evidence type="ECO:0000256" key="3">
    <source>
        <dbReference type="ARBA" id="ARBA00022722"/>
    </source>
</evidence>
<protein>
    <recommendedName>
        <fullName evidence="6">Exodeoxyribonuclease 7 small subunit</fullName>
        <ecNumber evidence="6">3.1.11.6</ecNumber>
    </recommendedName>
    <alternativeName>
        <fullName evidence="6">Exodeoxyribonuclease VII small subunit</fullName>
        <shortName evidence="6">Exonuclease VII small subunit</shortName>
    </alternativeName>
</protein>
<sequence>MNEELNFEENMDRLEKIVSALEKGNLTLDESFRLFKEGLDVSKKLEEILNDIEGKITILINGKEEIPFDFQEEKDV</sequence>
<evidence type="ECO:0000256" key="2">
    <source>
        <dbReference type="ARBA" id="ARBA00022490"/>
    </source>
</evidence>
<dbReference type="PANTHER" id="PTHR34137:SF1">
    <property type="entry name" value="EXODEOXYRIBONUCLEASE 7 SMALL SUBUNIT"/>
    <property type="match status" value="1"/>
</dbReference>
<keyword evidence="8" id="KW-1185">Reference proteome</keyword>
<evidence type="ECO:0000256" key="1">
    <source>
        <dbReference type="ARBA" id="ARBA00009998"/>
    </source>
</evidence>
<gene>
    <name evidence="6 7" type="primary">xseB</name>
    <name evidence="7" type="ORF">ACETAC_06175</name>
</gene>
<comment type="subcellular location">
    <subcellularLocation>
        <location evidence="6">Cytoplasm</location>
    </subcellularLocation>
</comment>
<comment type="subunit">
    <text evidence="6">Heterooligomer composed of large and small subunits.</text>
</comment>
<dbReference type="SUPFAM" id="SSF116842">
    <property type="entry name" value="XseB-like"/>
    <property type="match status" value="1"/>
</dbReference>
<organism evidence="7 8">
    <name type="scientific">Aceticella autotrophica</name>
    <dbReference type="NCBI Taxonomy" id="2755338"/>
    <lineage>
        <taxon>Bacteria</taxon>
        <taxon>Bacillati</taxon>
        <taxon>Bacillota</taxon>
        <taxon>Clostridia</taxon>
        <taxon>Thermoanaerobacterales</taxon>
        <taxon>Thermoanaerobacteraceae</taxon>
        <taxon>Aceticella</taxon>
    </lineage>
</organism>
<reference evidence="7" key="1">
    <citation type="submission" date="2020-08" db="EMBL/GenBank/DDBJ databases">
        <title>Genomic insights into the carbon and energy metabolism of the first obligate autotrophic acetogenic bacterium Aceticella autotrophica gen. nov., sp. nov.</title>
        <authorList>
            <person name="Toshchakov S.V."/>
            <person name="Elcheninov A.G."/>
            <person name="Kublanov I.V."/>
            <person name="Frolov E.N."/>
            <person name="Lebedinsky A.V."/>
        </authorList>
    </citation>
    <scope>NUCLEOTIDE SEQUENCE</scope>
    <source>
        <strain evidence="7">3443-3Ac</strain>
    </source>
</reference>
<accession>A0A975AXT4</accession>
<evidence type="ECO:0000313" key="8">
    <source>
        <dbReference type="Proteomes" id="UP000671913"/>
    </source>
</evidence>